<organism evidence="2 3">
    <name type="scientific">Galdieria yellowstonensis</name>
    <dbReference type="NCBI Taxonomy" id="3028027"/>
    <lineage>
        <taxon>Eukaryota</taxon>
        <taxon>Rhodophyta</taxon>
        <taxon>Bangiophyceae</taxon>
        <taxon>Galdieriales</taxon>
        <taxon>Galdieriaceae</taxon>
        <taxon>Galdieria</taxon>
    </lineage>
</organism>
<feature type="domain" description="YCII-related" evidence="1">
    <location>
        <begin position="144"/>
        <end position="230"/>
    </location>
</feature>
<reference evidence="2 3" key="1">
    <citation type="submission" date="2022-07" db="EMBL/GenBank/DDBJ databases">
        <title>Genome-wide signatures of adaptation to extreme environments.</title>
        <authorList>
            <person name="Cho C.H."/>
            <person name="Yoon H.S."/>
        </authorList>
    </citation>
    <scope>NUCLEOTIDE SEQUENCE [LARGE SCALE GENOMIC DNA]</scope>
    <source>
        <strain evidence="2 3">108.79 E11</strain>
    </source>
</reference>
<dbReference type="PANTHER" id="PTHR33606:SF3">
    <property type="entry name" value="PROTEIN YCII"/>
    <property type="match status" value="1"/>
</dbReference>
<evidence type="ECO:0000313" key="3">
    <source>
        <dbReference type="Proteomes" id="UP001300502"/>
    </source>
</evidence>
<dbReference type="Proteomes" id="UP001300502">
    <property type="component" value="Unassembled WGS sequence"/>
</dbReference>
<dbReference type="InterPro" id="IPR005545">
    <property type="entry name" value="YCII"/>
</dbReference>
<evidence type="ECO:0000313" key="2">
    <source>
        <dbReference type="EMBL" id="KAK4526521.1"/>
    </source>
</evidence>
<gene>
    <name evidence="2" type="ORF">GAYE_SCF25G4437</name>
</gene>
<dbReference type="Gene3D" id="3.30.70.1060">
    <property type="entry name" value="Dimeric alpha+beta barrel"/>
    <property type="match status" value="1"/>
</dbReference>
<dbReference type="Pfam" id="PF03795">
    <property type="entry name" value="YCII"/>
    <property type="match status" value="1"/>
</dbReference>
<keyword evidence="3" id="KW-1185">Reference proteome</keyword>
<accession>A0AAV9IH68</accession>
<dbReference type="PANTHER" id="PTHR33606">
    <property type="entry name" value="PROTEIN YCII"/>
    <property type="match status" value="1"/>
</dbReference>
<evidence type="ECO:0000259" key="1">
    <source>
        <dbReference type="Pfam" id="PF03795"/>
    </source>
</evidence>
<proteinExistence type="predicted"/>
<comment type="caution">
    <text evidence="2">The sequence shown here is derived from an EMBL/GenBank/DDBJ whole genome shotgun (WGS) entry which is preliminary data.</text>
</comment>
<protein>
    <recommendedName>
        <fullName evidence="1">YCII-related domain-containing protein</fullName>
    </recommendedName>
</protein>
<dbReference type="AlphaFoldDB" id="A0AAV9IH68"/>
<name>A0AAV9IH68_9RHOD</name>
<dbReference type="InterPro" id="IPR051807">
    <property type="entry name" value="Sec-metab_biosynth-assoc"/>
</dbReference>
<sequence length="242" mass="27870">MFCTCYLVSTSILFRRCRGFGYSSIAKISMSNNNKEPSLPATVDFYCLRCLYKDSIEQQQLGKEPWKSHKEYIEKTPSVALGGSLLDKNDREVGRLYLLQSQQQENISQWIQQDPLHSIWSDVNVTIFKRVKPFPVTWPTTPIFVVYCLDDPNNKSIRVEHRPQHRGWWQNESRVVTVGPMAAAFSQDDSLIGSLFFVTGESVDEVQQWANQDPYAKAGLFQQVKVYQWKCLVTKETNKANS</sequence>
<dbReference type="InterPro" id="IPR011008">
    <property type="entry name" value="Dimeric_a/b-barrel"/>
</dbReference>
<dbReference type="EMBL" id="JANCYU010000041">
    <property type="protein sequence ID" value="KAK4526521.1"/>
    <property type="molecule type" value="Genomic_DNA"/>
</dbReference>
<dbReference type="SUPFAM" id="SSF54909">
    <property type="entry name" value="Dimeric alpha+beta barrel"/>
    <property type="match status" value="1"/>
</dbReference>